<evidence type="ECO:0000256" key="4">
    <source>
        <dbReference type="ARBA" id="ARBA00022630"/>
    </source>
</evidence>
<dbReference type="EMBL" id="CP119895">
    <property type="protein sequence ID" value="WFD27556.1"/>
    <property type="molecule type" value="Genomic_DNA"/>
</dbReference>
<evidence type="ECO:0000256" key="5">
    <source>
        <dbReference type="ARBA" id="ARBA00022827"/>
    </source>
</evidence>
<keyword evidence="5" id="KW-0274">FAD</keyword>
<proteinExistence type="inferred from homology"/>
<dbReference type="SUPFAM" id="SSF51730">
    <property type="entry name" value="FAD-linked oxidoreductase"/>
    <property type="match status" value="1"/>
</dbReference>
<reference evidence="10" key="1">
    <citation type="submission" date="2023-03" db="EMBL/GenBank/DDBJ databases">
        <title>Mating type loci evolution in Malassezia.</title>
        <authorList>
            <person name="Coelho M.A."/>
        </authorList>
    </citation>
    <scope>NUCLEOTIDE SEQUENCE</scope>
    <source>
        <strain evidence="10">CBS 9557</strain>
    </source>
</reference>
<organism evidence="10 11">
    <name type="scientific">Malassezia nana</name>
    <dbReference type="NCBI Taxonomy" id="180528"/>
    <lineage>
        <taxon>Eukaryota</taxon>
        <taxon>Fungi</taxon>
        <taxon>Dikarya</taxon>
        <taxon>Basidiomycota</taxon>
        <taxon>Ustilaginomycotina</taxon>
        <taxon>Malasseziomycetes</taxon>
        <taxon>Malasseziales</taxon>
        <taxon>Malasseziaceae</taxon>
        <taxon>Malassezia</taxon>
    </lineage>
</organism>
<dbReference type="InterPro" id="IPR053806">
    <property type="entry name" value="MTHFR_C"/>
</dbReference>
<keyword evidence="4" id="KW-0285">Flavoprotein</keyword>
<dbReference type="InterPro" id="IPR003171">
    <property type="entry name" value="Mehydrof_redctse-like"/>
</dbReference>
<dbReference type="Gene3D" id="3.20.20.220">
    <property type="match status" value="1"/>
</dbReference>
<keyword evidence="11" id="KW-1185">Reference proteome</keyword>
<comment type="cofactor">
    <cofactor evidence="1">
        <name>FAD</name>
        <dbReference type="ChEBI" id="CHEBI:57692"/>
    </cofactor>
</comment>
<dbReference type="Pfam" id="PF21895">
    <property type="entry name" value="MTHFR_C"/>
    <property type="match status" value="1"/>
</dbReference>
<comment type="similarity">
    <text evidence="3">Belongs to the methylenetetrahydrofolate reductase family.</text>
</comment>
<keyword evidence="7 10" id="KW-0560">Oxidoreductase</keyword>
<dbReference type="GO" id="GO:0005829">
    <property type="term" value="C:cytosol"/>
    <property type="evidence" value="ECO:0007669"/>
    <property type="project" value="TreeGrafter"/>
</dbReference>
<dbReference type="InterPro" id="IPR004621">
    <property type="entry name" value="Fadh2_euk"/>
</dbReference>
<protein>
    <submittedName>
        <fullName evidence="10">Methylenetetrahydrofolate reductase [NAD(P)H]</fullName>
        <ecNumber evidence="10">1.5.1.20</ecNumber>
    </submittedName>
</protein>
<evidence type="ECO:0000259" key="9">
    <source>
        <dbReference type="Pfam" id="PF21895"/>
    </source>
</evidence>
<dbReference type="PANTHER" id="PTHR45754">
    <property type="entry name" value="METHYLENETETRAHYDROFOLATE REDUCTASE"/>
    <property type="match status" value="1"/>
</dbReference>
<comment type="pathway">
    <text evidence="2 8">One-carbon metabolism; tetrahydrofolate interconversion.</text>
</comment>
<feature type="domain" description="MTHFR SAM-binding regulatory" evidence="9">
    <location>
        <begin position="332"/>
        <end position="587"/>
    </location>
</feature>
<dbReference type="InterPro" id="IPR029041">
    <property type="entry name" value="FAD-linked_oxidoreductase-like"/>
</dbReference>
<evidence type="ECO:0000256" key="6">
    <source>
        <dbReference type="ARBA" id="ARBA00022857"/>
    </source>
</evidence>
<dbReference type="GO" id="GO:0009086">
    <property type="term" value="P:methionine biosynthetic process"/>
    <property type="evidence" value="ECO:0007669"/>
    <property type="project" value="TreeGrafter"/>
</dbReference>
<dbReference type="AlphaFoldDB" id="A0AAF0ERP7"/>
<name>A0AAF0ERP7_9BASI</name>
<dbReference type="Pfam" id="PF02219">
    <property type="entry name" value="MTHFR"/>
    <property type="match status" value="1"/>
</dbReference>
<gene>
    <name evidence="10" type="primary">MET12</name>
    <name evidence="10" type="ORF">MNAN1_002555</name>
</gene>
<dbReference type="GO" id="GO:0035999">
    <property type="term" value="P:tetrahydrofolate interconversion"/>
    <property type="evidence" value="ECO:0007669"/>
    <property type="project" value="TreeGrafter"/>
</dbReference>
<evidence type="ECO:0000313" key="10">
    <source>
        <dbReference type="EMBL" id="WFD27556.1"/>
    </source>
</evidence>
<dbReference type="PANTHER" id="PTHR45754:SF1">
    <property type="entry name" value="METHYLENETETRAHYDROFOLATE REDUCTASE 1"/>
    <property type="match status" value="1"/>
</dbReference>
<evidence type="ECO:0000256" key="3">
    <source>
        <dbReference type="ARBA" id="ARBA00006743"/>
    </source>
</evidence>
<evidence type="ECO:0000256" key="1">
    <source>
        <dbReference type="ARBA" id="ARBA00001974"/>
    </source>
</evidence>
<dbReference type="Proteomes" id="UP001213623">
    <property type="component" value="Chromosome 4"/>
</dbReference>
<dbReference type="EC" id="1.5.1.20" evidence="10"/>
<dbReference type="FunFam" id="3.20.20.220:FF:000002">
    <property type="entry name" value="Methylenetetrahydrofolate reductase"/>
    <property type="match status" value="1"/>
</dbReference>
<evidence type="ECO:0000313" key="11">
    <source>
        <dbReference type="Proteomes" id="UP001213623"/>
    </source>
</evidence>
<evidence type="ECO:0000256" key="8">
    <source>
        <dbReference type="RuleBase" id="RU004254"/>
    </source>
</evidence>
<keyword evidence="6" id="KW-0521">NADP</keyword>
<evidence type="ECO:0000256" key="7">
    <source>
        <dbReference type="ARBA" id="ARBA00023002"/>
    </source>
</evidence>
<dbReference type="CDD" id="cd00537">
    <property type="entry name" value="MTHFR"/>
    <property type="match status" value="1"/>
</dbReference>
<evidence type="ECO:0000256" key="2">
    <source>
        <dbReference type="ARBA" id="ARBA00004777"/>
    </source>
</evidence>
<accession>A0AAF0ERP7</accession>
<sequence>MISTVREPPSIEAKIRQAPKDTNLWSLEFFPPKTVVGQANLYERIERMAQSLQPSWVHVTWGTGGSTFDSSLELAARVQNGIFDPTEDISSVSAPREGACDVCLHLTCTNVDPVYLDKALNNAKRYGIRNILALRGDPPRGEEYWVVTDKRFQHAIDLIRYIRSKHGDYFCIGMAGFPDGLSKGTEADQQRELDFLKQKQDAGAQFIVTQLFYDVDVFVHWYRSCRQAGITIPIIPGIMPIQNYSSFRRMVNLCGASAPQHVLDRLEPIRMDDAKVKELGIELSMDLIHAVRAQTDIQAFHIYTLNLEKSATRVIKGIANVPSPIPDAPGAETWDEFPNGRYTDTRSPAFGEMDGYGASLKLPPSQAVNLWGTPVDEDDISRMFTRYVSGQLECVPWCDTPVWEETTQLLPMLLRLNMPKTESGKGWWTVGSQPAVDGCDSSDPVFGFGPQGGYIFQKAFVELFLTHEDKEALVAAIRSSAQPVTYFAGTCDPASMETNVQKQGLNTVTWGVFPGKEVAQSTIIEEASFRAWRDEAFAIWREWELLFPPRSATRSLLRHIHGHRWLVTVVHHDYKDPGALWRLLDQVATHR</sequence>
<dbReference type="GO" id="GO:0004489">
    <property type="term" value="F:methylenetetrahydrofolate reductase [NAD(P)H] activity"/>
    <property type="evidence" value="ECO:0007669"/>
    <property type="project" value="UniProtKB-EC"/>
</dbReference>
<dbReference type="GO" id="GO:0071949">
    <property type="term" value="F:FAD binding"/>
    <property type="evidence" value="ECO:0007669"/>
    <property type="project" value="TreeGrafter"/>
</dbReference>
<dbReference type="NCBIfam" id="TIGR00677">
    <property type="entry name" value="fadh2_euk"/>
    <property type="match status" value="1"/>
</dbReference>